<keyword evidence="20" id="KW-1185">Reference proteome</keyword>
<keyword evidence="6 16" id="KW-0500">Molybdenum</keyword>
<keyword evidence="9 16" id="KW-0479">Metal-binding</keyword>
<dbReference type="GO" id="GO:0050464">
    <property type="term" value="F:nitrate reductase (NADPH) activity"/>
    <property type="evidence" value="ECO:0007669"/>
    <property type="project" value="InterPro"/>
</dbReference>
<proteinExistence type="inferred from homology"/>
<dbReference type="InterPro" id="IPR017938">
    <property type="entry name" value="Riboflavin_synthase-like_b-brl"/>
</dbReference>
<dbReference type="CDD" id="cd02112">
    <property type="entry name" value="eukary_NR_Moco"/>
    <property type="match status" value="1"/>
</dbReference>
<dbReference type="InterPro" id="IPR008335">
    <property type="entry name" value="Mopterin_OxRdtase_euk"/>
</dbReference>
<dbReference type="SUPFAM" id="SSF55856">
    <property type="entry name" value="Cytochrome b5-like heme/steroid binding domain"/>
    <property type="match status" value="1"/>
</dbReference>
<dbReference type="InterPro" id="IPR008333">
    <property type="entry name" value="Cbr1-like_FAD-bd_dom"/>
</dbReference>
<evidence type="ECO:0000256" key="16">
    <source>
        <dbReference type="PIRSR" id="PIRSR000233-1"/>
    </source>
</evidence>
<dbReference type="FunFam" id="3.10.120.10:FF:000007">
    <property type="entry name" value="Sulfite oxidase, mitochondrial"/>
    <property type="match status" value="1"/>
</dbReference>
<dbReference type="InterPro" id="IPR005066">
    <property type="entry name" value="MoCF_OxRdtse_dimer"/>
</dbReference>
<dbReference type="PRINTS" id="PR00407">
    <property type="entry name" value="EUMOPTERIN"/>
</dbReference>
<dbReference type="Gene3D" id="3.10.120.10">
    <property type="entry name" value="Cytochrome b5-like heme/steroid binding domain"/>
    <property type="match status" value="1"/>
</dbReference>
<evidence type="ECO:0000256" key="4">
    <source>
        <dbReference type="ARBA" id="ARBA00006253"/>
    </source>
</evidence>
<evidence type="ECO:0000256" key="1">
    <source>
        <dbReference type="ARBA" id="ARBA00001971"/>
    </source>
</evidence>
<evidence type="ECO:0000256" key="2">
    <source>
        <dbReference type="ARBA" id="ARBA00001974"/>
    </source>
</evidence>
<dbReference type="FunFam" id="2.60.40.650:FF:000001">
    <property type="entry name" value="Nitrate reductase"/>
    <property type="match status" value="1"/>
</dbReference>
<dbReference type="FunFam" id="3.90.420.10:FF:000003">
    <property type="entry name" value="Nitrate reductase"/>
    <property type="match status" value="1"/>
</dbReference>
<evidence type="ECO:0000256" key="11">
    <source>
        <dbReference type="ARBA" id="ARBA00023002"/>
    </source>
</evidence>
<dbReference type="InterPro" id="IPR036374">
    <property type="entry name" value="OxRdtase_Mopterin-bd_sf"/>
</dbReference>
<evidence type="ECO:0000259" key="18">
    <source>
        <dbReference type="PROSITE" id="PS51384"/>
    </source>
</evidence>
<keyword evidence="14" id="KW-0534">Nitrate assimilation</keyword>
<evidence type="ECO:0000313" key="19">
    <source>
        <dbReference type="EMBL" id="KAI5084299.1"/>
    </source>
</evidence>
<dbReference type="OrthoDB" id="432685at2759"/>
<dbReference type="FunFam" id="3.40.50.80:FF:000025">
    <property type="entry name" value="Nitrate reductase [NADH]"/>
    <property type="match status" value="1"/>
</dbReference>
<comment type="similarity">
    <text evidence="4">Belongs to the nitrate reductase family.</text>
</comment>
<dbReference type="InterPro" id="IPR014756">
    <property type="entry name" value="Ig_E-set"/>
</dbReference>
<evidence type="ECO:0000313" key="20">
    <source>
        <dbReference type="Proteomes" id="UP000886520"/>
    </source>
</evidence>
<dbReference type="GO" id="GO:0008482">
    <property type="term" value="F:sulfite oxidase activity"/>
    <property type="evidence" value="ECO:0007669"/>
    <property type="project" value="TreeGrafter"/>
</dbReference>
<keyword evidence="8" id="KW-0285">Flavoprotein</keyword>
<evidence type="ECO:0000256" key="10">
    <source>
        <dbReference type="ARBA" id="ARBA00022827"/>
    </source>
</evidence>
<reference evidence="19" key="1">
    <citation type="submission" date="2021-01" db="EMBL/GenBank/DDBJ databases">
        <title>Adiantum capillus-veneris genome.</title>
        <authorList>
            <person name="Fang Y."/>
            <person name="Liao Q."/>
        </authorList>
    </citation>
    <scope>NUCLEOTIDE SEQUENCE</scope>
    <source>
        <strain evidence="19">H3</strain>
        <tissue evidence="19">Leaf</tissue>
    </source>
</reference>
<dbReference type="PROSITE" id="PS51384">
    <property type="entry name" value="FAD_FR"/>
    <property type="match status" value="1"/>
</dbReference>
<dbReference type="InterPro" id="IPR001433">
    <property type="entry name" value="OxRdtase_FAD/NAD-bd"/>
</dbReference>
<dbReference type="PANTHER" id="PTHR19372">
    <property type="entry name" value="SULFITE REDUCTASE"/>
    <property type="match status" value="1"/>
</dbReference>
<dbReference type="InterPro" id="IPR000572">
    <property type="entry name" value="OxRdtase_Mopterin-bd_dom"/>
</dbReference>
<dbReference type="CDD" id="cd06183">
    <property type="entry name" value="cyt_b5_reduct_like"/>
    <property type="match status" value="1"/>
</dbReference>
<dbReference type="Gene3D" id="3.40.50.80">
    <property type="entry name" value="Nucleotide-binding domain of ferredoxin-NADP reductase (FNR) module"/>
    <property type="match status" value="1"/>
</dbReference>
<evidence type="ECO:0000256" key="5">
    <source>
        <dbReference type="ARBA" id="ARBA00011738"/>
    </source>
</evidence>
<dbReference type="PANTHER" id="PTHR19372:SF7">
    <property type="entry name" value="SULFITE OXIDASE, MITOCHONDRIAL"/>
    <property type="match status" value="1"/>
</dbReference>
<dbReference type="SUPFAM" id="SSF52343">
    <property type="entry name" value="Ferredoxin reductase-like, C-terminal NADP-linked domain"/>
    <property type="match status" value="1"/>
</dbReference>
<name>A0A9D4VDD0_ADICA</name>
<dbReference type="Pfam" id="PF03404">
    <property type="entry name" value="Mo-co_dimer"/>
    <property type="match status" value="1"/>
</dbReference>
<dbReference type="Pfam" id="PF00174">
    <property type="entry name" value="Oxidored_molyb"/>
    <property type="match status" value="1"/>
</dbReference>
<accession>A0A9D4VDD0</accession>
<dbReference type="PRINTS" id="PR00371">
    <property type="entry name" value="FPNCR"/>
</dbReference>
<feature type="domain" description="FAD-binding FR-type" evidence="18">
    <location>
        <begin position="671"/>
        <end position="783"/>
    </location>
</feature>
<keyword evidence="13" id="KW-0520">NAD</keyword>
<dbReference type="GO" id="GO:0020037">
    <property type="term" value="F:heme binding"/>
    <property type="evidence" value="ECO:0007669"/>
    <property type="project" value="InterPro"/>
</dbReference>
<evidence type="ECO:0000256" key="14">
    <source>
        <dbReference type="ARBA" id="ARBA00023063"/>
    </source>
</evidence>
<dbReference type="Pfam" id="PF00970">
    <property type="entry name" value="FAD_binding_6"/>
    <property type="match status" value="1"/>
</dbReference>
<evidence type="ECO:0000256" key="13">
    <source>
        <dbReference type="ARBA" id="ARBA00023027"/>
    </source>
</evidence>
<keyword evidence="11" id="KW-0560">Oxidoreductase</keyword>
<keyword evidence="10" id="KW-0274">FAD</keyword>
<dbReference type="InterPro" id="IPR001199">
    <property type="entry name" value="Cyt_B5-like_heme/steroid-bd"/>
</dbReference>
<evidence type="ECO:0000256" key="8">
    <source>
        <dbReference type="ARBA" id="ARBA00022630"/>
    </source>
</evidence>
<dbReference type="PIRSF" id="PIRSF000233">
    <property type="entry name" value="Nitr_rd_NADH"/>
    <property type="match status" value="1"/>
</dbReference>
<comment type="caution">
    <text evidence="19">The sequence shown here is derived from an EMBL/GenBank/DDBJ whole genome shotgun (WGS) entry which is preliminary data.</text>
</comment>
<evidence type="ECO:0000259" key="17">
    <source>
        <dbReference type="PROSITE" id="PS50255"/>
    </source>
</evidence>
<dbReference type="GO" id="GO:0009416">
    <property type="term" value="P:response to light stimulus"/>
    <property type="evidence" value="ECO:0007669"/>
    <property type="project" value="UniProtKB-ARBA"/>
</dbReference>
<dbReference type="InterPro" id="IPR012137">
    <property type="entry name" value="Nitr_rd_NADH"/>
</dbReference>
<dbReference type="GO" id="GO:0030151">
    <property type="term" value="F:molybdenum ion binding"/>
    <property type="evidence" value="ECO:0007669"/>
    <property type="project" value="InterPro"/>
</dbReference>
<organism evidence="19 20">
    <name type="scientific">Adiantum capillus-veneris</name>
    <name type="common">Maidenhair fern</name>
    <dbReference type="NCBI Taxonomy" id="13818"/>
    <lineage>
        <taxon>Eukaryota</taxon>
        <taxon>Viridiplantae</taxon>
        <taxon>Streptophyta</taxon>
        <taxon>Embryophyta</taxon>
        <taxon>Tracheophyta</taxon>
        <taxon>Polypodiopsida</taxon>
        <taxon>Polypodiidae</taxon>
        <taxon>Polypodiales</taxon>
        <taxon>Pteridineae</taxon>
        <taxon>Pteridaceae</taxon>
        <taxon>Vittarioideae</taxon>
        <taxon>Adiantum</taxon>
    </lineage>
</organism>
<dbReference type="PRINTS" id="PR00406">
    <property type="entry name" value="CYTB5RDTASE"/>
</dbReference>
<dbReference type="SUPFAM" id="SSF81296">
    <property type="entry name" value="E set domains"/>
    <property type="match status" value="1"/>
</dbReference>
<dbReference type="FunFam" id="2.40.30.10:FF:000021">
    <property type="entry name" value="NADH-cytochrome b5 reductase"/>
    <property type="match status" value="1"/>
</dbReference>
<dbReference type="EMBL" id="JABFUD020000001">
    <property type="protein sequence ID" value="KAI5084299.1"/>
    <property type="molecule type" value="Genomic_DNA"/>
</dbReference>
<dbReference type="Pfam" id="PF00173">
    <property type="entry name" value="Cyt-b5"/>
    <property type="match status" value="1"/>
</dbReference>
<keyword evidence="12" id="KW-0408">Iron</keyword>
<dbReference type="InterPro" id="IPR022407">
    <property type="entry name" value="OxRdtase_Mopterin_BS"/>
</dbReference>
<dbReference type="SUPFAM" id="SSF56524">
    <property type="entry name" value="Oxidoreductase molybdopterin-binding domain"/>
    <property type="match status" value="1"/>
</dbReference>
<comment type="cofactor">
    <cofactor evidence="2">
        <name>FAD</name>
        <dbReference type="ChEBI" id="CHEBI:57692"/>
    </cofactor>
</comment>
<dbReference type="Gene3D" id="2.60.40.650">
    <property type="match status" value="1"/>
</dbReference>
<keyword evidence="7" id="KW-0349">Heme</keyword>
<protein>
    <recommendedName>
        <fullName evidence="21">Nitrate reductase</fullName>
    </recommendedName>
</protein>
<evidence type="ECO:0008006" key="21">
    <source>
        <dbReference type="Google" id="ProtNLM"/>
    </source>
</evidence>
<dbReference type="Pfam" id="PF00175">
    <property type="entry name" value="NAD_binding_1"/>
    <property type="match status" value="1"/>
</dbReference>
<dbReference type="PROSITE" id="PS00559">
    <property type="entry name" value="MOLYBDOPTERIN_EUK"/>
    <property type="match status" value="1"/>
</dbReference>
<dbReference type="InterPro" id="IPR001709">
    <property type="entry name" value="Flavoprot_Pyr_Nucl_cyt_Rdtase"/>
</dbReference>
<dbReference type="InterPro" id="IPR039261">
    <property type="entry name" value="FNR_nucleotide-bd"/>
</dbReference>
<dbReference type="SMART" id="SM01117">
    <property type="entry name" value="Cyt-b5"/>
    <property type="match status" value="1"/>
</dbReference>
<dbReference type="Gene3D" id="3.90.420.10">
    <property type="entry name" value="Oxidoreductase, molybdopterin-binding domain"/>
    <property type="match status" value="1"/>
</dbReference>
<dbReference type="GO" id="GO:0006809">
    <property type="term" value="P:nitric oxide biosynthetic process"/>
    <property type="evidence" value="ECO:0007669"/>
    <property type="project" value="InterPro"/>
</dbReference>
<evidence type="ECO:0000256" key="9">
    <source>
        <dbReference type="ARBA" id="ARBA00022723"/>
    </source>
</evidence>
<evidence type="ECO:0000256" key="15">
    <source>
        <dbReference type="ARBA" id="ARBA00023157"/>
    </source>
</evidence>
<feature type="binding site" evidence="16">
    <location>
        <position position="200"/>
    </location>
    <ligand>
        <name>Mo-molybdopterin</name>
        <dbReference type="ChEBI" id="CHEBI:71302"/>
    </ligand>
    <ligandPart>
        <name>Mo</name>
        <dbReference type="ChEBI" id="CHEBI:28685"/>
    </ligandPart>
</feature>
<gene>
    <name evidence="19" type="ORF">GOP47_0000468</name>
</gene>
<dbReference type="InterPro" id="IPR036400">
    <property type="entry name" value="Cyt_B5-like_heme/steroid_sf"/>
</dbReference>
<dbReference type="InterPro" id="IPR018506">
    <property type="entry name" value="Cyt_B5_heme-BS"/>
</dbReference>
<evidence type="ECO:0000256" key="3">
    <source>
        <dbReference type="ARBA" id="ARBA00003838"/>
    </source>
</evidence>
<evidence type="ECO:0000256" key="6">
    <source>
        <dbReference type="ARBA" id="ARBA00022505"/>
    </source>
</evidence>
<sequence>MGPSAEKLNPAQHAKEAAHISAINMGFASVTPSLQSELLMKEKESSRRELSFPELAVNGKLQNHLKVTHENYSDVDEDDEESGFYLPYPEDSAGGGYGVDQRDEGTSDSWIKRHPDLVRLTGRHPFNCEAPLSRLIQHGFLTPTSLHYVRNHGYVPKAMPDALDNWTVEISGMVRTSRTLTVAQIMHEFKPREIPVTLVCAGNRRKEENMVQQTIGFNWGAAGVSTSLWKGARLVDILKSCGVYSKKKGAHFVCFEGEETLPGGGGSRYGTSISVDVALDEACDVLVAYMQNGKILEPDHGFPIRIIIPGYIGGRMVKWLRRITVTSEESDNYYHYNDNRVLPSHVDADKANSEGWWFKPEYIINELNINSAICTPAHGEVLPINVQTLQVPYTVQGYAYSGGGRKVIRVEVSIDGGESWLLSRIYHPEKPTKYGKYWCWCFWELDINVMQLLQAKELVVRAWDASMNTQPQKLTWNVMGMMNNCWFTVRINPCKPKGDGIGLAFEHPTQPGNLSGGWMAPRSAASTEQQEKTPTLAKSFSSPMLNRSIRQITNAELKRHNTRESPWIVVHNVVYDCTKFLKDHPGGSDSILINSGMDCTEEFDAIHSAKAKAMLEDFKIGELASFGTISSADSTPDNSMHGGNRAFTALDSLFPISEVAPTVRHVALNPKKKIPCKLISKQTLSHDVRLFRFELPSKDHILGLPVGKHIFVSATIGGKLCMRAYTPTSSDEEVGYFELLIKVYFKDVHPKFPLGGLMSQHLDSLEIGGSVDVKGPLGHIEYTGNGNYTAEGKPGFMSKCAMLAGGTGITPMYQLLRAILKNPEDKTEIYLVFANRTEEDIMLRTELDKWASEHSNFKVWYVIERPINPETWVYSTGFINEEIVRQHLPCRSVDTSAFMCGPPPMIQFACRPNLEKLGYDKSRCFEF</sequence>
<comment type="subunit">
    <text evidence="5">Homodimer.</text>
</comment>
<comment type="cofactor">
    <cofactor evidence="1">
        <name>heme</name>
        <dbReference type="ChEBI" id="CHEBI:30413"/>
    </cofactor>
</comment>
<dbReference type="SUPFAM" id="SSF63380">
    <property type="entry name" value="Riboflavin synthase domain-like"/>
    <property type="match status" value="1"/>
</dbReference>
<comment type="cofactor">
    <cofactor evidence="16">
        <name>Mo-molybdopterin</name>
        <dbReference type="ChEBI" id="CHEBI:71302"/>
    </cofactor>
    <text evidence="16">Binds 1 Mo-molybdopterin (Mo-MPT) cofactor per subunit.</text>
</comment>
<dbReference type="GO" id="GO:0043546">
    <property type="term" value="F:molybdopterin cofactor binding"/>
    <property type="evidence" value="ECO:0007669"/>
    <property type="project" value="InterPro"/>
</dbReference>
<evidence type="ECO:0000256" key="7">
    <source>
        <dbReference type="ARBA" id="ARBA00022617"/>
    </source>
</evidence>
<dbReference type="AlphaFoldDB" id="A0A9D4VDD0"/>
<dbReference type="GO" id="GO:0042128">
    <property type="term" value="P:nitrate assimilation"/>
    <property type="evidence" value="ECO:0007669"/>
    <property type="project" value="UniProtKB-KW"/>
</dbReference>
<dbReference type="Proteomes" id="UP000886520">
    <property type="component" value="Chromosome 1"/>
</dbReference>
<keyword evidence="15" id="KW-1015">Disulfide bond</keyword>
<dbReference type="Gene3D" id="2.40.30.10">
    <property type="entry name" value="Translation factors"/>
    <property type="match status" value="1"/>
</dbReference>
<dbReference type="PROSITE" id="PS00191">
    <property type="entry name" value="CYTOCHROME_B5_1"/>
    <property type="match status" value="1"/>
</dbReference>
<dbReference type="PROSITE" id="PS50255">
    <property type="entry name" value="CYTOCHROME_B5_2"/>
    <property type="match status" value="1"/>
</dbReference>
<feature type="domain" description="Cytochrome b5 heme-binding" evidence="17">
    <location>
        <begin position="549"/>
        <end position="624"/>
    </location>
</feature>
<dbReference type="GO" id="GO:0006790">
    <property type="term" value="P:sulfur compound metabolic process"/>
    <property type="evidence" value="ECO:0007669"/>
    <property type="project" value="TreeGrafter"/>
</dbReference>
<dbReference type="InterPro" id="IPR017927">
    <property type="entry name" value="FAD-bd_FR_type"/>
</dbReference>
<dbReference type="PRINTS" id="PR00363">
    <property type="entry name" value="CYTOCHROMEB5"/>
</dbReference>
<comment type="function">
    <text evidence="3">Nitrate reductase is a key enzyme involved in the first step of nitrate assimilation in plants, fungi and bacteria.</text>
</comment>
<evidence type="ECO:0000256" key="12">
    <source>
        <dbReference type="ARBA" id="ARBA00023004"/>
    </source>
</evidence>